<keyword evidence="8" id="KW-0408">Iron</keyword>
<dbReference type="PANTHER" id="PTHR32552:SF68">
    <property type="entry name" value="FERRICHROME OUTER MEMBRANE TRANSPORTER_PHAGE RECEPTOR"/>
    <property type="match status" value="1"/>
</dbReference>
<evidence type="ECO:0000313" key="20">
    <source>
        <dbReference type="Proteomes" id="UP000626026"/>
    </source>
</evidence>
<dbReference type="EMBL" id="JACTVA010000010">
    <property type="protein sequence ID" value="MBC9206790.1"/>
    <property type="molecule type" value="Genomic_DNA"/>
</dbReference>
<name>A0ABR7RJP2_9PROT</name>
<organism evidence="19 20">
    <name type="scientific">Teichococcus aerophilus</name>
    <dbReference type="NCBI Taxonomy" id="1224513"/>
    <lineage>
        <taxon>Bacteria</taxon>
        <taxon>Pseudomonadati</taxon>
        <taxon>Pseudomonadota</taxon>
        <taxon>Alphaproteobacteria</taxon>
        <taxon>Acetobacterales</taxon>
        <taxon>Roseomonadaceae</taxon>
        <taxon>Roseomonas</taxon>
    </lineage>
</organism>
<evidence type="ECO:0000256" key="10">
    <source>
        <dbReference type="ARBA" id="ARBA00023077"/>
    </source>
</evidence>
<evidence type="ECO:0000256" key="11">
    <source>
        <dbReference type="ARBA" id="ARBA00023136"/>
    </source>
</evidence>
<keyword evidence="5" id="KW-0410">Iron transport</keyword>
<gene>
    <name evidence="19" type="ORF">IBL26_08075</name>
</gene>
<dbReference type="PANTHER" id="PTHR32552">
    <property type="entry name" value="FERRICHROME IRON RECEPTOR-RELATED"/>
    <property type="match status" value="1"/>
</dbReference>
<comment type="caution">
    <text evidence="19">The sequence shown here is derived from an EMBL/GenBank/DDBJ whole genome shotgun (WGS) entry which is preliminary data.</text>
</comment>
<keyword evidence="13 14" id="KW-0998">Cell outer membrane</keyword>
<evidence type="ECO:0000256" key="16">
    <source>
        <dbReference type="SAM" id="SignalP"/>
    </source>
</evidence>
<dbReference type="InterPro" id="IPR037066">
    <property type="entry name" value="Plug_dom_sf"/>
</dbReference>
<evidence type="ECO:0000256" key="12">
    <source>
        <dbReference type="ARBA" id="ARBA00023170"/>
    </source>
</evidence>
<dbReference type="SUPFAM" id="SSF56935">
    <property type="entry name" value="Porins"/>
    <property type="match status" value="1"/>
</dbReference>
<evidence type="ECO:0000256" key="2">
    <source>
        <dbReference type="ARBA" id="ARBA00009810"/>
    </source>
</evidence>
<evidence type="ECO:0000256" key="3">
    <source>
        <dbReference type="ARBA" id="ARBA00022448"/>
    </source>
</evidence>
<dbReference type="Proteomes" id="UP000626026">
    <property type="component" value="Unassembled WGS sequence"/>
</dbReference>
<dbReference type="InterPro" id="IPR000531">
    <property type="entry name" value="Beta-barrel_TonB"/>
</dbReference>
<keyword evidence="9" id="KW-0406">Ion transport</keyword>
<dbReference type="Pfam" id="PF00593">
    <property type="entry name" value="TonB_dep_Rec_b-barrel"/>
    <property type="match status" value="1"/>
</dbReference>
<evidence type="ECO:0000256" key="1">
    <source>
        <dbReference type="ARBA" id="ARBA00004571"/>
    </source>
</evidence>
<evidence type="ECO:0000259" key="18">
    <source>
        <dbReference type="Pfam" id="PF07715"/>
    </source>
</evidence>
<keyword evidence="12 19" id="KW-0675">Receptor</keyword>
<evidence type="ECO:0000256" key="14">
    <source>
        <dbReference type="PROSITE-ProRule" id="PRU01360"/>
    </source>
</evidence>
<keyword evidence="20" id="KW-1185">Reference proteome</keyword>
<keyword evidence="11 14" id="KW-0472">Membrane</keyword>
<dbReference type="CDD" id="cd01347">
    <property type="entry name" value="ligand_gated_channel"/>
    <property type="match status" value="1"/>
</dbReference>
<sequence>MTVRRALRRKEIPLAVAAALVPGLAWAQGAVPEGTVQLPTVNVEATGQTATSPVRGFVAERAASATKTDTPLLETPQSISVITRDRIDAQAIRSVSEALRYTPGVLSEMSGFDPRFDSVMIRGFNARPSQYLDGMRLLRTFGPTAIEQYGLERLEVVRGPSSVLYGQTVPGGLVNMVSKRPTETSFGEVNLSAGSHDRFQGGFDLGGPLTEDGTLLYRVTGLVRNSDTEIDHVGDDRYFIAPALTWRPTADTSLTLLGRFQYDQNSSPIGLPAQGTLLPNVNGRIPRSRFAGEPDYNRSDVTQTSIGWNFEHQFDDVWTVRQNSRYMHNTVKYNSLYVSALEADQFTIRRGSLVQRETSDTLNLDNQVQARFTTGPFEHTVLAGLEYRQFWGNTQSYFGTAPTLNIFNPGYGAFVPDSRLTAVGGLRTNNNQHLAQTGLYLQDQLRYGNWLLTVGGRQDWAESRTVGRVTRARTSQDDDAFTGRVALMYVSDIGLAPYVSYSTSFDPVVGSYNAGRGGGAFQPTEGEQYEAGIKYQPPGMNSFITASVFQLTQTNVSTRDPLFPNSSVQTGEVRVRGAELEAVASLARGLNVIGAYTYLDGEITKANDGTVGNRPGLVPQHAASLWADYRMGEGTVLPGLGFGAGVRYTGSLYGDNANVYRSPSVTLADASVSYEFGNYRFSVNGSNIFDKRYVASCTGATYCYYGTGRTVIGTLAYRW</sequence>
<evidence type="ECO:0000256" key="6">
    <source>
        <dbReference type="ARBA" id="ARBA00022692"/>
    </source>
</evidence>
<keyword evidence="3 14" id="KW-0813">Transport</keyword>
<feature type="domain" description="TonB-dependent receptor-like beta-barrel" evidence="17">
    <location>
        <begin position="246"/>
        <end position="688"/>
    </location>
</feature>
<proteinExistence type="inferred from homology"/>
<evidence type="ECO:0000256" key="4">
    <source>
        <dbReference type="ARBA" id="ARBA00022452"/>
    </source>
</evidence>
<keyword evidence="10 15" id="KW-0798">TonB box</keyword>
<evidence type="ECO:0000259" key="17">
    <source>
        <dbReference type="Pfam" id="PF00593"/>
    </source>
</evidence>
<dbReference type="NCBIfam" id="TIGR01783">
    <property type="entry name" value="TonB-siderophor"/>
    <property type="match status" value="1"/>
</dbReference>
<dbReference type="PROSITE" id="PS52016">
    <property type="entry name" value="TONB_DEPENDENT_REC_3"/>
    <property type="match status" value="1"/>
</dbReference>
<evidence type="ECO:0000256" key="9">
    <source>
        <dbReference type="ARBA" id="ARBA00023065"/>
    </source>
</evidence>
<evidence type="ECO:0000256" key="7">
    <source>
        <dbReference type="ARBA" id="ARBA00022729"/>
    </source>
</evidence>
<dbReference type="Pfam" id="PF07715">
    <property type="entry name" value="Plug"/>
    <property type="match status" value="1"/>
</dbReference>
<dbReference type="Gene3D" id="2.170.130.10">
    <property type="entry name" value="TonB-dependent receptor, plug domain"/>
    <property type="match status" value="1"/>
</dbReference>
<dbReference type="Gene3D" id="2.40.170.20">
    <property type="entry name" value="TonB-dependent receptor, beta-barrel domain"/>
    <property type="match status" value="1"/>
</dbReference>
<protein>
    <submittedName>
        <fullName evidence="19">TonB-dependent siderophore receptor</fullName>
    </submittedName>
</protein>
<feature type="signal peptide" evidence="16">
    <location>
        <begin position="1"/>
        <end position="27"/>
    </location>
</feature>
<dbReference type="InterPro" id="IPR012910">
    <property type="entry name" value="Plug_dom"/>
</dbReference>
<dbReference type="InterPro" id="IPR036942">
    <property type="entry name" value="Beta-barrel_TonB_sf"/>
</dbReference>
<keyword evidence="6 14" id="KW-0812">Transmembrane</keyword>
<evidence type="ECO:0000256" key="15">
    <source>
        <dbReference type="RuleBase" id="RU003357"/>
    </source>
</evidence>
<accession>A0ABR7RJP2</accession>
<feature type="domain" description="TonB-dependent receptor plug" evidence="18">
    <location>
        <begin position="72"/>
        <end position="172"/>
    </location>
</feature>
<evidence type="ECO:0000313" key="19">
    <source>
        <dbReference type="EMBL" id="MBC9206790.1"/>
    </source>
</evidence>
<comment type="similarity">
    <text evidence="2 14 15">Belongs to the TonB-dependent receptor family.</text>
</comment>
<evidence type="ECO:0000256" key="13">
    <source>
        <dbReference type="ARBA" id="ARBA00023237"/>
    </source>
</evidence>
<evidence type="ECO:0000256" key="8">
    <source>
        <dbReference type="ARBA" id="ARBA00023004"/>
    </source>
</evidence>
<evidence type="ECO:0000256" key="5">
    <source>
        <dbReference type="ARBA" id="ARBA00022496"/>
    </source>
</evidence>
<dbReference type="InterPro" id="IPR010105">
    <property type="entry name" value="TonB_sidphr_rcpt"/>
</dbReference>
<keyword evidence="4 14" id="KW-1134">Transmembrane beta strand</keyword>
<reference evidence="19 20" key="1">
    <citation type="journal article" date="2013" name="Int. J. Syst. Evol. Microbiol.">
        <title>Roseomonas aerophila sp. nov., isolated from air.</title>
        <authorList>
            <person name="Kim S.J."/>
            <person name="Weon H.Y."/>
            <person name="Ahn J.H."/>
            <person name="Hong S.B."/>
            <person name="Seok S.J."/>
            <person name="Whang K.S."/>
            <person name="Kwon S.W."/>
        </authorList>
    </citation>
    <scope>NUCLEOTIDE SEQUENCE [LARGE SCALE GENOMIC DNA]</scope>
    <source>
        <strain evidence="19 20">NBRC 108923</strain>
    </source>
</reference>
<dbReference type="InterPro" id="IPR039426">
    <property type="entry name" value="TonB-dep_rcpt-like"/>
</dbReference>
<dbReference type="RefSeq" id="WP_187783961.1">
    <property type="nucleotide sequence ID" value="NZ_JACTVA010000010.1"/>
</dbReference>
<feature type="chain" id="PRO_5045046530" evidence="16">
    <location>
        <begin position="28"/>
        <end position="719"/>
    </location>
</feature>
<comment type="subcellular location">
    <subcellularLocation>
        <location evidence="1 14">Cell outer membrane</location>
        <topology evidence="1 14">Multi-pass membrane protein</topology>
    </subcellularLocation>
</comment>
<keyword evidence="7 16" id="KW-0732">Signal</keyword>